<dbReference type="InterPro" id="IPR047794">
    <property type="entry name" value="C45_proenzyme-like"/>
</dbReference>
<feature type="domain" description="Peptidase C45 hydrolase" evidence="1">
    <location>
        <begin position="108"/>
        <end position="332"/>
    </location>
</feature>
<accession>A0A0D2A405</accession>
<dbReference type="Proteomes" id="UP000053328">
    <property type="component" value="Unassembled WGS sequence"/>
</dbReference>
<dbReference type="EMBL" id="KN847492">
    <property type="protein sequence ID" value="KIW19582.1"/>
    <property type="molecule type" value="Genomic_DNA"/>
</dbReference>
<dbReference type="VEuPathDB" id="FungiDB:PV08_00155"/>
<keyword evidence="3" id="KW-1185">Reference proteome</keyword>
<protein>
    <recommendedName>
        <fullName evidence="1">Peptidase C45 hydrolase domain-containing protein</fullName>
    </recommendedName>
</protein>
<dbReference type="RefSeq" id="XP_016239798.1">
    <property type="nucleotide sequence ID" value="XM_016374522.1"/>
</dbReference>
<dbReference type="GeneID" id="27327238"/>
<dbReference type="STRING" id="91928.A0A0D2A405"/>
<dbReference type="InterPro" id="IPR047801">
    <property type="entry name" value="Peptidase_C45"/>
</dbReference>
<dbReference type="PANTHER" id="PTHR34180">
    <property type="entry name" value="PEPTIDASE C45"/>
    <property type="match status" value="1"/>
</dbReference>
<organism evidence="2 3">
    <name type="scientific">Exophiala spinifera</name>
    <dbReference type="NCBI Taxonomy" id="91928"/>
    <lineage>
        <taxon>Eukaryota</taxon>
        <taxon>Fungi</taxon>
        <taxon>Dikarya</taxon>
        <taxon>Ascomycota</taxon>
        <taxon>Pezizomycotina</taxon>
        <taxon>Eurotiomycetes</taxon>
        <taxon>Chaetothyriomycetidae</taxon>
        <taxon>Chaetothyriales</taxon>
        <taxon>Herpotrichiellaceae</taxon>
        <taxon>Exophiala</taxon>
    </lineage>
</organism>
<dbReference type="OrthoDB" id="189997at2759"/>
<evidence type="ECO:0000313" key="2">
    <source>
        <dbReference type="EMBL" id="KIW19582.1"/>
    </source>
</evidence>
<dbReference type="Pfam" id="PF03417">
    <property type="entry name" value="AAT"/>
    <property type="match status" value="1"/>
</dbReference>
<gene>
    <name evidence="2" type="ORF">PV08_00155</name>
</gene>
<dbReference type="Gene3D" id="1.10.10.2120">
    <property type="match status" value="1"/>
</dbReference>
<dbReference type="HOGENOM" id="CLU_037787_1_0_1"/>
<dbReference type="PANTHER" id="PTHR34180:SF1">
    <property type="entry name" value="BETA-ALANYL-DOPAMINE_CARCININE HYDROLASE"/>
    <property type="match status" value="1"/>
</dbReference>
<evidence type="ECO:0000313" key="3">
    <source>
        <dbReference type="Proteomes" id="UP000053328"/>
    </source>
</evidence>
<dbReference type="NCBIfam" id="NF040521">
    <property type="entry name" value="C45_proenzyme"/>
    <property type="match status" value="1"/>
</dbReference>
<proteinExistence type="predicted"/>
<dbReference type="Gene3D" id="3.60.60.10">
    <property type="entry name" value="Penicillin V Acylase, Chain A"/>
    <property type="match status" value="1"/>
</dbReference>
<dbReference type="AlphaFoldDB" id="A0A0D2A405"/>
<dbReference type="InterPro" id="IPR005079">
    <property type="entry name" value="Peptidase_C45_hydrolase"/>
</dbReference>
<reference evidence="2 3" key="1">
    <citation type="submission" date="2015-01" db="EMBL/GenBank/DDBJ databases">
        <title>The Genome Sequence of Exophiala spinifera CBS89968.</title>
        <authorList>
            <consortium name="The Broad Institute Genomics Platform"/>
            <person name="Cuomo C."/>
            <person name="de Hoog S."/>
            <person name="Gorbushina A."/>
            <person name="Stielow B."/>
            <person name="Teixiera M."/>
            <person name="Abouelleil A."/>
            <person name="Chapman S.B."/>
            <person name="Priest M."/>
            <person name="Young S.K."/>
            <person name="Wortman J."/>
            <person name="Nusbaum C."/>
            <person name="Birren B."/>
        </authorList>
    </citation>
    <scope>NUCLEOTIDE SEQUENCE [LARGE SCALE GENOMIC DNA]</scope>
    <source>
        <strain evidence="2 3">CBS 89968</strain>
    </source>
</reference>
<name>A0A0D2A405_9EURO</name>
<evidence type="ECO:0000259" key="1">
    <source>
        <dbReference type="Pfam" id="PF03417"/>
    </source>
</evidence>
<sequence length="349" mass="38669">MLEVHCVGSPFEIQIGLEHGTKAKSQIQSTIAFYTGLFQRKCNLTWQAACTEAERFAAHIHEQYPHLENEMQGIAKGAETGYNEILALNVRSELFFGAALDGCTSLSWKTDEASFVAQNWDWMEEQKENLVLLQIDQVGKPSIQMLTEAGMIGKIGLNSAGLGLCVNAIRCPGNDATRTPIHIMWRIVLECTSLDSALEAIDATGCASACHMLIADPSGSIGVEVTHQTIVRLEPDSKGRFFHSNHMLETHPGTEMLWVEDSLSRVERIRQLADQMQGDVTKESIQALLRDEDNYPCSINRAQKGESDAASVFSISMNLTTAEARVLLGRPSDPERMFLLRPRQVSYRG</sequence>